<reference evidence="4 5" key="1">
    <citation type="journal article" date="2014" name="Int. J. Syst. Evol. Microbiol.">
        <title>Complete genome sequence of Corynebacterium casei LMG S-19264T (=DSM 44701T), isolated from a smear-ripened cheese.</title>
        <authorList>
            <consortium name="US DOE Joint Genome Institute (JGI-PGF)"/>
            <person name="Walter F."/>
            <person name="Albersmeier A."/>
            <person name="Kalinowski J."/>
            <person name="Ruckert C."/>
        </authorList>
    </citation>
    <scope>NUCLEOTIDE SEQUENCE [LARGE SCALE GENOMIC DNA]</scope>
    <source>
        <strain evidence="4 5">CGMCC 1.15286</strain>
    </source>
</reference>
<dbReference type="Gene3D" id="1.10.357.10">
    <property type="entry name" value="Tetracycline Repressor, domain 2"/>
    <property type="match status" value="1"/>
</dbReference>
<organism evidence="4 5">
    <name type="scientific">Paenibacillus radicis</name>
    <name type="common">ex Gao et al. 2016</name>
    <dbReference type="NCBI Taxonomy" id="1737354"/>
    <lineage>
        <taxon>Bacteria</taxon>
        <taxon>Bacillati</taxon>
        <taxon>Bacillota</taxon>
        <taxon>Bacilli</taxon>
        <taxon>Bacillales</taxon>
        <taxon>Paenibacillaceae</taxon>
        <taxon>Paenibacillus</taxon>
    </lineage>
</organism>
<keyword evidence="5" id="KW-1185">Reference proteome</keyword>
<dbReference type="EMBL" id="BMHY01000001">
    <property type="protein sequence ID" value="GGG52657.1"/>
    <property type="molecule type" value="Genomic_DNA"/>
</dbReference>
<dbReference type="InterPro" id="IPR009057">
    <property type="entry name" value="Homeodomain-like_sf"/>
</dbReference>
<feature type="domain" description="HTH tetR-type" evidence="3">
    <location>
        <begin position="15"/>
        <end position="75"/>
    </location>
</feature>
<dbReference type="SUPFAM" id="SSF46689">
    <property type="entry name" value="Homeodomain-like"/>
    <property type="match status" value="1"/>
</dbReference>
<dbReference type="GO" id="GO:0003677">
    <property type="term" value="F:DNA binding"/>
    <property type="evidence" value="ECO:0007669"/>
    <property type="project" value="UniProtKB-UniRule"/>
</dbReference>
<name>A0A917GP26_9BACL</name>
<dbReference type="Pfam" id="PF00440">
    <property type="entry name" value="TetR_N"/>
    <property type="match status" value="1"/>
</dbReference>
<dbReference type="AlphaFoldDB" id="A0A917GP26"/>
<dbReference type="RefSeq" id="WP_188887055.1">
    <property type="nucleotide sequence ID" value="NZ_BMHY01000001.1"/>
</dbReference>
<accession>A0A917GP26</accession>
<evidence type="ECO:0000256" key="1">
    <source>
        <dbReference type="ARBA" id="ARBA00023125"/>
    </source>
</evidence>
<dbReference type="PROSITE" id="PS50977">
    <property type="entry name" value="HTH_TETR_2"/>
    <property type="match status" value="1"/>
</dbReference>
<proteinExistence type="predicted"/>
<keyword evidence="1 2" id="KW-0238">DNA-binding</keyword>
<comment type="caution">
    <text evidence="4">The sequence shown here is derived from an EMBL/GenBank/DDBJ whole genome shotgun (WGS) entry which is preliminary data.</text>
</comment>
<evidence type="ECO:0000313" key="4">
    <source>
        <dbReference type="EMBL" id="GGG52657.1"/>
    </source>
</evidence>
<protein>
    <submittedName>
        <fullName evidence="4">TetR family transcriptional regulator</fullName>
    </submittedName>
</protein>
<dbReference type="InterPro" id="IPR001647">
    <property type="entry name" value="HTH_TetR"/>
</dbReference>
<evidence type="ECO:0000259" key="3">
    <source>
        <dbReference type="PROSITE" id="PS50977"/>
    </source>
</evidence>
<gene>
    <name evidence="4" type="ORF">GCM10010918_01690</name>
</gene>
<feature type="DNA-binding region" description="H-T-H motif" evidence="2">
    <location>
        <begin position="38"/>
        <end position="57"/>
    </location>
</feature>
<sequence length="237" mass="27725">MMDCEGLDEAEAKKQTNKLKFIIKILPYIQKNGFNSLKMDDAAKYMDISKATMYKYFSSKDEIIESLVLQSVTYIDQLLLEEVPSKLTAQSEPTHRELMLYGETFNITFKISMKLAYYLSDALLDDLNNAYPELAAKLAEGLERCRKKLMSYYDSGMELGVFHRLNSRVLLIQLDVVFRELLDPKLLMLHNMTLKQALLDFYQAMKCQVFKEQWIHEDQPGIEPYIHEFILRKFSNE</sequence>
<dbReference type="Proteomes" id="UP000600247">
    <property type="component" value="Unassembled WGS sequence"/>
</dbReference>
<evidence type="ECO:0000313" key="5">
    <source>
        <dbReference type="Proteomes" id="UP000600247"/>
    </source>
</evidence>
<evidence type="ECO:0000256" key="2">
    <source>
        <dbReference type="PROSITE-ProRule" id="PRU00335"/>
    </source>
</evidence>